<dbReference type="RefSeq" id="WP_006077067.1">
    <property type="nucleotide sequence ID" value="NZ_AOMD01000016.1"/>
</dbReference>
<dbReference type="Proteomes" id="UP000011669">
    <property type="component" value="Unassembled WGS sequence"/>
</dbReference>
<reference evidence="1 2" key="1">
    <citation type="journal article" date="2014" name="PLoS Genet.">
        <title>Phylogenetically driven sequencing of extremely halophilic archaea reveals strategies for static and dynamic osmo-response.</title>
        <authorList>
            <person name="Becker E.A."/>
            <person name="Seitzer P.M."/>
            <person name="Tritt A."/>
            <person name="Larsen D."/>
            <person name="Krusor M."/>
            <person name="Yao A.I."/>
            <person name="Wu D."/>
            <person name="Madern D."/>
            <person name="Eisen J.A."/>
            <person name="Darling A.E."/>
            <person name="Facciotti M.T."/>
        </authorList>
    </citation>
    <scope>NUCLEOTIDE SEQUENCE [LARGE SCALE GENOMIC DNA]</scope>
    <source>
        <strain evidence="1 2">DSM 5350</strain>
    </source>
</reference>
<sequence length="244" mass="26894">MRIRGERECKDCGTRWSYYETGNVSCPDCGSRRSVGVGDRTRHTASAATLDLSGARDRLDASVSDDADVRAAAERAVETCRAFVRQHGFIAAGEFEPLDATYLAALELRYVAEELSRTMRTDDAVERYFLSLLDGADRGERPPPEDVPKSLRVARGLAAAEAVAAYRREAGTYLDDHPDEAASAAFGTLTEHRKRIAALDGDVTPETAEQLVRAARDLGRYLREGDENALVTARDRLDRLRDDI</sequence>
<dbReference type="STRING" id="1227455.C449_06031"/>
<proteinExistence type="predicted"/>
<dbReference type="EMBL" id="AOMD01000016">
    <property type="protein sequence ID" value="EMA45798.1"/>
    <property type="molecule type" value="Genomic_DNA"/>
</dbReference>
<protein>
    <recommendedName>
        <fullName evidence="3">TFIIB-type zinc ribbon-containing protein</fullName>
    </recommendedName>
</protein>
<accession>M0MK87</accession>
<gene>
    <name evidence="1" type="ORF">C449_06031</name>
</gene>
<evidence type="ECO:0000313" key="1">
    <source>
        <dbReference type="EMBL" id="EMA45798.1"/>
    </source>
</evidence>
<organism evidence="1 2">
    <name type="scientific">Halococcus saccharolyticus DSM 5350</name>
    <dbReference type="NCBI Taxonomy" id="1227455"/>
    <lineage>
        <taxon>Archaea</taxon>
        <taxon>Methanobacteriati</taxon>
        <taxon>Methanobacteriota</taxon>
        <taxon>Stenosarchaea group</taxon>
        <taxon>Halobacteria</taxon>
        <taxon>Halobacteriales</taxon>
        <taxon>Halococcaceae</taxon>
        <taxon>Halococcus</taxon>
    </lineage>
</organism>
<evidence type="ECO:0000313" key="2">
    <source>
        <dbReference type="Proteomes" id="UP000011669"/>
    </source>
</evidence>
<dbReference type="AlphaFoldDB" id="M0MK87"/>
<comment type="caution">
    <text evidence="1">The sequence shown here is derived from an EMBL/GenBank/DDBJ whole genome shotgun (WGS) entry which is preliminary data.</text>
</comment>
<dbReference type="OrthoDB" id="341613at2157"/>
<keyword evidence="2" id="KW-1185">Reference proteome</keyword>
<dbReference type="PATRIC" id="fig|1227455.4.peg.1231"/>
<name>M0MK87_9EURY</name>
<evidence type="ECO:0008006" key="3">
    <source>
        <dbReference type="Google" id="ProtNLM"/>
    </source>
</evidence>
<dbReference type="Pfam" id="PF23430">
    <property type="entry name" value="DUF7117"/>
    <property type="match status" value="1"/>
</dbReference>
<dbReference type="InParanoid" id="M0MK87"/>
<dbReference type="InterPro" id="IPR055541">
    <property type="entry name" value="DUF7117"/>
</dbReference>